<reference evidence="1" key="1">
    <citation type="journal article" date="2021" name="Proc. Natl. Acad. Sci. U.S.A.">
        <title>A Catalog of Tens of Thousands of Viruses from Human Metagenomes Reveals Hidden Associations with Chronic Diseases.</title>
        <authorList>
            <person name="Tisza M.J."/>
            <person name="Buck C.B."/>
        </authorList>
    </citation>
    <scope>NUCLEOTIDE SEQUENCE</scope>
    <source>
        <strain evidence="1">Cty7j44</strain>
    </source>
</reference>
<name>A0A8S5QXW4_9CAUD</name>
<sequence>MKIISHIFHLYIIKLSHSYVIMFSTVEERNTPRPRTGRAERARI</sequence>
<dbReference type="EMBL" id="BK015767">
    <property type="protein sequence ID" value="DAE24111.1"/>
    <property type="molecule type" value="Genomic_DNA"/>
</dbReference>
<protein>
    <submittedName>
        <fullName evidence="1">Uncharacterized protein</fullName>
    </submittedName>
</protein>
<evidence type="ECO:0000313" key="1">
    <source>
        <dbReference type="EMBL" id="DAE24111.1"/>
    </source>
</evidence>
<proteinExistence type="predicted"/>
<accession>A0A8S5QXW4</accession>
<organism evidence="1">
    <name type="scientific">Podoviridae sp. cty7j44</name>
    <dbReference type="NCBI Taxonomy" id="2826593"/>
    <lineage>
        <taxon>Viruses</taxon>
        <taxon>Duplodnaviria</taxon>
        <taxon>Heunggongvirae</taxon>
        <taxon>Uroviricota</taxon>
        <taxon>Caudoviricetes</taxon>
    </lineage>
</organism>